<keyword evidence="2" id="KW-1133">Transmembrane helix</keyword>
<feature type="region of interest" description="Disordered" evidence="1">
    <location>
        <begin position="49"/>
        <end position="93"/>
    </location>
</feature>
<accession>A0A1C3CYN1</accession>
<name>A0A1C3CYN1_9GAMM</name>
<keyword evidence="2" id="KW-0812">Transmembrane</keyword>
<organism evidence="3 4">
    <name type="scientific">Acinetobacter celticus</name>
    <dbReference type="NCBI Taxonomy" id="1891224"/>
    <lineage>
        <taxon>Bacteria</taxon>
        <taxon>Pseudomonadati</taxon>
        <taxon>Pseudomonadota</taxon>
        <taxon>Gammaproteobacteria</taxon>
        <taxon>Moraxellales</taxon>
        <taxon>Moraxellaceae</taxon>
        <taxon>Acinetobacter</taxon>
    </lineage>
</organism>
<keyword evidence="4" id="KW-1185">Reference proteome</keyword>
<evidence type="ECO:0000313" key="3">
    <source>
        <dbReference type="EMBL" id="ODA13828.1"/>
    </source>
</evidence>
<evidence type="ECO:0000256" key="1">
    <source>
        <dbReference type="SAM" id="MobiDB-lite"/>
    </source>
</evidence>
<dbReference type="STRING" id="1891224.BBP83_05575"/>
<evidence type="ECO:0000256" key="2">
    <source>
        <dbReference type="SAM" id="Phobius"/>
    </source>
</evidence>
<dbReference type="EMBL" id="MBDL01000008">
    <property type="protein sequence ID" value="ODA13828.1"/>
    <property type="molecule type" value="Genomic_DNA"/>
</dbReference>
<feature type="transmembrane region" description="Helical" evidence="2">
    <location>
        <begin position="23"/>
        <end position="44"/>
    </location>
</feature>
<dbReference type="Proteomes" id="UP000186553">
    <property type="component" value="Unassembled WGS sequence"/>
</dbReference>
<evidence type="ECO:0000313" key="4">
    <source>
        <dbReference type="Proteomes" id="UP000186553"/>
    </source>
</evidence>
<comment type="caution">
    <text evidence="3">The sequence shown here is derived from an EMBL/GenBank/DDBJ whole genome shotgun (WGS) entry which is preliminary data.</text>
</comment>
<reference evidence="3 4" key="1">
    <citation type="submission" date="2016-07" db="EMBL/GenBank/DDBJ databases">
        <title>Acinetobacter sp. ANC 4603.</title>
        <authorList>
            <person name="Radolfova-Krizova L."/>
            <person name="Nemec A."/>
        </authorList>
    </citation>
    <scope>NUCLEOTIDE SEQUENCE [LARGE SCALE GENOMIC DNA]</scope>
    <source>
        <strain evidence="3 4">ANC 4603</strain>
    </source>
</reference>
<sequence>MTHDFNKPPHVSSLEETTQKKRIPVYILALVGIFFIALLVYMFAGMKPNASDAPPGHPNPEAQVATANNSTTATAKDEATAKDSDTATATAKY</sequence>
<dbReference type="AlphaFoldDB" id="A0A1C3CYN1"/>
<dbReference type="RefSeq" id="WP_068886705.1">
    <property type="nucleotide sequence ID" value="NZ_CBCRUU010000001.1"/>
</dbReference>
<protein>
    <submittedName>
        <fullName evidence="3">Uncharacterized protein</fullName>
    </submittedName>
</protein>
<feature type="compositionally biased region" description="Basic and acidic residues" evidence="1">
    <location>
        <begin position="75"/>
        <end position="85"/>
    </location>
</feature>
<keyword evidence="2" id="KW-0472">Membrane</keyword>
<proteinExistence type="predicted"/>
<gene>
    <name evidence="3" type="ORF">BBP83_05575</name>
</gene>
<dbReference type="OrthoDB" id="6694832at2"/>
<feature type="compositionally biased region" description="Low complexity" evidence="1">
    <location>
        <begin position="65"/>
        <end position="74"/>
    </location>
</feature>